<dbReference type="KEGG" id="rhy:RD110_11455"/>
<name>A0A1P8JVH7_9BURK</name>
<accession>A0A1P8JVH7</accession>
<protein>
    <submittedName>
        <fullName evidence="1">Uncharacterized protein</fullName>
    </submittedName>
</protein>
<dbReference type="STRING" id="1842727.RD110_11455"/>
<organism evidence="1 2">
    <name type="scientific">Rhodoferax koreensis</name>
    <dbReference type="NCBI Taxonomy" id="1842727"/>
    <lineage>
        <taxon>Bacteria</taxon>
        <taxon>Pseudomonadati</taxon>
        <taxon>Pseudomonadota</taxon>
        <taxon>Betaproteobacteria</taxon>
        <taxon>Burkholderiales</taxon>
        <taxon>Comamonadaceae</taxon>
        <taxon>Rhodoferax</taxon>
    </lineage>
</organism>
<dbReference type="Proteomes" id="UP000186609">
    <property type="component" value="Chromosome"/>
</dbReference>
<proteinExistence type="predicted"/>
<evidence type="ECO:0000313" key="2">
    <source>
        <dbReference type="Proteomes" id="UP000186609"/>
    </source>
</evidence>
<evidence type="ECO:0000313" key="1">
    <source>
        <dbReference type="EMBL" id="APW37738.1"/>
    </source>
</evidence>
<reference evidence="1 2" key="1">
    <citation type="submission" date="2017-01" db="EMBL/GenBank/DDBJ databases">
        <authorList>
            <person name="Mah S.A."/>
            <person name="Swanson W.J."/>
            <person name="Moy G.W."/>
            <person name="Vacquier V.D."/>
        </authorList>
    </citation>
    <scope>NUCLEOTIDE SEQUENCE [LARGE SCALE GENOMIC DNA]</scope>
    <source>
        <strain evidence="1 2">DCY110</strain>
    </source>
</reference>
<gene>
    <name evidence="1" type="ORF">RD110_11455</name>
</gene>
<keyword evidence="2" id="KW-1185">Reference proteome</keyword>
<sequence>MGRPAPFPPFVLSLSKDLLRRHGFDRLSPNGEGVGRPAPFPPFVLSLSKDLLRRRGFDELSPNGYLAIN</sequence>
<dbReference type="AlphaFoldDB" id="A0A1P8JVH7"/>
<dbReference type="EMBL" id="CP019236">
    <property type="protein sequence ID" value="APW37738.1"/>
    <property type="molecule type" value="Genomic_DNA"/>
</dbReference>